<dbReference type="Pfam" id="PF02581">
    <property type="entry name" value="TMP-TENI"/>
    <property type="match status" value="1"/>
</dbReference>
<feature type="binding site" evidence="9">
    <location>
        <position position="105"/>
    </location>
    <ligand>
        <name>Mg(2+)</name>
        <dbReference type="ChEBI" id="CHEBI:18420"/>
    </ligand>
</feature>
<dbReference type="PANTHER" id="PTHR20857:SF15">
    <property type="entry name" value="THIAMINE-PHOSPHATE SYNTHASE"/>
    <property type="match status" value="1"/>
</dbReference>
<comment type="catalytic activity">
    <reaction evidence="6 9 10">
        <text>4-methyl-5-(2-phosphooxyethyl)-thiazole + 4-amino-2-methyl-5-(diphosphooxymethyl)pyrimidine + H(+) = thiamine phosphate + diphosphate</text>
        <dbReference type="Rhea" id="RHEA:22328"/>
        <dbReference type="ChEBI" id="CHEBI:15378"/>
        <dbReference type="ChEBI" id="CHEBI:33019"/>
        <dbReference type="ChEBI" id="CHEBI:37575"/>
        <dbReference type="ChEBI" id="CHEBI:57841"/>
        <dbReference type="ChEBI" id="CHEBI:58296"/>
        <dbReference type="EC" id="2.5.1.3"/>
    </reaction>
</comment>
<evidence type="ECO:0000256" key="9">
    <source>
        <dbReference type="HAMAP-Rule" id="MF_00097"/>
    </source>
</evidence>
<dbReference type="InParanoid" id="A0A0M8K6H5"/>
<feature type="binding site" evidence="9">
    <location>
        <position position="86"/>
    </location>
    <ligand>
        <name>Mg(2+)</name>
        <dbReference type="ChEBI" id="CHEBI:18420"/>
    </ligand>
</feature>
<dbReference type="InterPro" id="IPR013785">
    <property type="entry name" value="Aldolase_TIM"/>
</dbReference>
<feature type="domain" description="Thiamine phosphate synthase/TenI" evidence="12">
    <location>
        <begin position="23"/>
        <end position="204"/>
    </location>
</feature>
<dbReference type="GO" id="GO:0009228">
    <property type="term" value="P:thiamine biosynthetic process"/>
    <property type="evidence" value="ECO:0007669"/>
    <property type="project" value="UniProtKB-KW"/>
</dbReference>
<evidence type="ECO:0000256" key="1">
    <source>
        <dbReference type="ARBA" id="ARBA00005165"/>
    </source>
</evidence>
<evidence type="ECO:0000256" key="7">
    <source>
        <dbReference type="ARBA" id="ARBA00047851"/>
    </source>
</evidence>
<evidence type="ECO:0000256" key="8">
    <source>
        <dbReference type="ARBA" id="ARBA00047883"/>
    </source>
</evidence>
<feature type="binding site" evidence="9">
    <location>
        <begin position="53"/>
        <end position="57"/>
    </location>
    <ligand>
        <name>4-amino-2-methyl-5-(diphosphooxymethyl)pyrimidine</name>
        <dbReference type="ChEBI" id="CHEBI:57841"/>
    </ligand>
</feature>
<feature type="binding site" evidence="9">
    <location>
        <position position="181"/>
    </location>
    <ligand>
        <name>2-[(2R,5Z)-2-carboxy-4-methylthiazol-5(2H)-ylidene]ethyl phosphate</name>
        <dbReference type="ChEBI" id="CHEBI:62899"/>
    </ligand>
</feature>
<comment type="catalytic activity">
    <reaction evidence="8 9 10">
        <text>2-[(2R,5Z)-2-carboxy-4-methylthiazol-5(2H)-ylidene]ethyl phosphate + 4-amino-2-methyl-5-(diphosphooxymethyl)pyrimidine + 2 H(+) = thiamine phosphate + CO2 + diphosphate</text>
        <dbReference type="Rhea" id="RHEA:47844"/>
        <dbReference type="ChEBI" id="CHEBI:15378"/>
        <dbReference type="ChEBI" id="CHEBI:16526"/>
        <dbReference type="ChEBI" id="CHEBI:33019"/>
        <dbReference type="ChEBI" id="CHEBI:37575"/>
        <dbReference type="ChEBI" id="CHEBI:57841"/>
        <dbReference type="ChEBI" id="CHEBI:62899"/>
        <dbReference type="EC" id="2.5.1.3"/>
    </reaction>
</comment>
<organism evidence="13 14">
    <name type="scientific">Ardenticatena maritima</name>
    <dbReference type="NCBI Taxonomy" id="872965"/>
    <lineage>
        <taxon>Bacteria</taxon>
        <taxon>Bacillati</taxon>
        <taxon>Chloroflexota</taxon>
        <taxon>Ardenticatenia</taxon>
        <taxon>Ardenticatenales</taxon>
        <taxon>Ardenticatenaceae</taxon>
        <taxon>Ardenticatena</taxon>
    </lineage>
</organism>
<evidence type="ECO:0000256" key="2">
    <source>
        <dbReference type="ARBA" id="ARBA00022679"/>
    </source>
</evidence>
<dbReference type="STRING" id="872965.SE16_00395"/>
<dbReference type="UniPathway" id="UPA00060">
    <property type="reaction ID" value="UER00141"/>
</dbReference>
<evidence type="ECO:0000313" key="14">
    <source>
        <dbReference type="Proteomes" id="UP000037784"/>
    </source>
</evidence>
<dbReference type="PANTHER" id="PTHR20857">
    <property type="entry name" value="THIAMINE-PHOSPHATE PYROPHOSPHORYLASE"/>
    <property type="match status" value="1"/>
</dbReference>
<accession>A0A0M8K6H5</accession>
<keyword evidence="3 9" id="KW-0479">Metal-binding</keyword>
<reference evidence="14" key="2">
    <citation type="submission" date="2015-08" db="EMBL/GenBank/DDBJ databases">
        <title>Draft Genome Sequence of a Heterotrophic Facultative Anaerobic Bacterium Ardenticatena maritima Strain 110S.</title>
        <authorList>
            <person name="Kawaichi S."/>
            <person name="Yoshida T."/>
            <person name="Sako Y."/>
            <person name="Nakamura R."/>
        </authorList>
    </citation>
    <scope>NUCLEOTIDE SEQUENCE [LARGE SCALE GENOMIC DNA]</scope>
    <source>
        <strain evidence="14">110S</strain>
    </source>
</reference>
<dbReference type="InterPro" id="IPR034291">
    <property type="entry name" value="TMP_synthase"/>
</dbReference>
<comment type="function">
    <text evidence="9">Condenses 4-methyl-5-(beta-hydroxyethyl)thiazole monophosphate (THZ-P) and 2-methyl-4-amino-5-hydroxymethyl pyrimidine pyrophosphate (HMP-PP) to form thiamine monophosphate (TMP).</text>
</comment>
<comment type="caution">
    <text evidence="13">The sequence shown here is derived from an EMBL/GenBank/DDBJ whole genome shotgun (WGS) entry which is preliminary data.</text>
</comment>
<comment type="similarity">
    <text evidence="9 10">Belongs to the thiamine-phosphate synthase family.</text>
</comment>
<feature type="binding site" evidence="9">
    <location>
        <position position="85"/>
    </location>
    <ligand>
        <name>4-amino-2-methyl-5-(diphosphooxymethyl)pyrimidine</name>
        <dbReference type="ChEBI" id="CHEBI:57841"/>
    </ligand>
</feature>
<dbReference type="Proteomes" id="UP000037784">
    <property type="component" value="Unassembled WGS sequence"/>
</dbReference>
<protein>
    <recommendedName>
        <fullName evidence="9">Thiamine-phosphate synthase</fullName>
        <shortName evidence="9">TP synthase</shortName>
        <shortName evidence="9">TPS</shortName>
        <ecNumber evidence="9">2.5.1.3</ecNumber>
    </recommendedName>
    <alternativeName>
        <fullName evidence="9">Thiamine-phosphate pyrophosphorylase</fullName>
        <shortName evidence="9">TMP pyrophosphorylase</shortName>
        <shortName evidence="9">TMP-PPase</shortName>
    </alternativeName>
</protein>
<dbReference type="GO" id="GO:0009229">
    <property type="term" value="P:thiamine diphosphate biosynthetic process"/>
    <property type="evidence" value="ECO:0007669"/>
    <property type="project" value="UniProtKB-UniRule"/>
</dbReference>
<feature type="binding site" evidence="9">
    <location>
        <position position="153"/>
    </location>
    <ligand>
        <name>4-amino-2-methyl-5-(diphosphooxymethyl)pyrimidine</name>
        <dbReference type="ChEBI" id="CHEBI:57841"/>
    </ligand>
</feature>
<dbReference type="EMBL" id="BBZA01000083">
    <property type="protein sequence ID" value="GAP62793.1"/>
    <property type="molecule type" value="Genomic_DNA"/>
</dbReference>
<keyword evidence="2 9" id="KW-0808">Transferase</keyword>
<comment type="cofactor">
    <cofactor evidence="9">
        <name>Mg(2+)</name>
        <dbReference type="ChEBI" id="CHEBI:18420"/>
    </cofactor>
    <text evidence="9">Binds 1 Mg(2+) ion per subunit.</text>
</comment>
<evidence type="ECO:0000259" key="12">
    <source>
        <dbReference type="Pfam" id="PF02581"/>
    </source>
</evidence>
<comment type="pathway">
    <text evidence="1 9 11">Cofactor biosynthesis; thiamine diphosphate biosynthesis; thiamine phosphate from 4-amino-2-methyl-5-diphosphomethylpyrimidine and 4-methyl-5-(2-phosphoethyl)-thiazole: step 1/1.</text>
</comment>
<name>A0A0M8K6H5_9CHLR</name>
<feature type="binding site" evidence="9">
    <location>
        <position position="124"/>
    </location>
    <ligand>
        <name>4-amino-2-methyl-5-(diphosphooxymethyl)pyrimidine</name>
        <dbReference type="ChEBI" id="CHEBI:57841"/>
    </ligand>
</feature>
<keyword evidence="4 9" id="KW-0460">Magnesium</keyword>
<dbReference type="GO" id="GO:0004789">
    <property type="term" value="F:thiamine-phosphate diphosphorylase activity"/>
    <property type="evidence" value="ECO:0007669"/>
    <property type="project" value="UniProtKB-UniRule"/>
</dbReference>
<dbReference type="GO" id="GO:0000287">
    <property type="term" value="F:magnesium ion binding"/>
    <property type="evidence" value="ECO:0007669"/>
    <property type="project" value="UniProtKB-UniRule"/>
</dbReference>
<evidence type="ECO:0000256" key="4">
    <source>
        <dbReference type="ARBA" id="ARBA00022842"/>
    </source>
</evidence>
<dbReference type="AlphaFoldDB" id="A0A0M8K6H5"/>
<dbReference type="FunCoup" id="A0A0M8K6H5">
    <property type="interactions" value="338"/>
</dbReference>
<dbReference type="Gene3D" id="3.20.20.70">
    <property type="entry name" value="Aldolase class I"/>
    <property type="match status" value="1"/>
</dbReference>
<evidence type="ECO:0000313" key="13">
    <source>
        <dbReference type="EMBL" id="GAP62793.1"/>
    </source>
</evidence>
<dbReference type="NCBIfam" id="TIGR00693">
    <property type="entry name" value="thiE"/>
    <property type="match status" value="1"/>
</dbReference>
<dbReference type="EC" id="2.5.1.3" evidence="9"/>
<dbReference type="CDD" id="cd00564">
    <property type="entry name" value="TMP_TenI"/>
    <property type="match status" value="1"/>
</dbReference>
<reference evidence="13 14" key="1">
    <citation type="journal article" date="2015" name="Genome Announc.">
        <title>Draft Genome Sequence of a Heterotrophic Facultative Anaerobic Thermophilic Bacterium, Ardenticatena maritima Strain 110ST.</title>
        <authorList>
            <person name="Kawaichi S."/>
            <person name="Yoshida T."/>
            <person name="Sako Y."/>
            <person name="Nakamura R."/>
        </authorList>
    </citation>
    <scope>NUCLEOTIDE SEQUENCE [LARGE SCALE GENOMIC DNA]</scope>
    <source>
        <strain evidence="13 14">110S</strain>
    </source>
</reference>
<dbReference type="GO" id="GO:0005737">
    <property type="term" value="C:cytoplasm"/>
    <property type="evidence" value="ECO:0007669"/>
    <property type="project" value="TreeGrafter"/>
</dbReference>
<evidence type="ECO:0000256" key="6">
    <source>
        <dbReference type="ARBA" id="ARBA00047334"/>
    </source>
</evidence>
<gene>
    <name evidence="9 13" type="primary">thiE</name>
    <name evidence="13" type="ORF">ARMA_1216</name>
</gene>
<proteinExistence type="inferred from homology"/>
<feature type="binding site" evidence="9">
    <location>
        <begin position="201"/>
        <end position="202"/>
    </location>
    <ligand>
        <name>2-[(2R,5Z)-2-carboxy-4-methylthiazol-5(2H)-ylidene]ethyl phosphate</name>
        <dbReference type="ChEBI" id="CHEBI:62899"/>
    </ligand>
</feature>
<feature type="binding site" evidence="9">
    <location>
        <begin position="150"/>
        <end position="152"/>
    </location>
    <ligand>
        <name>2-[(2R,5Z)-2-carboxy-4-methylthiazol-5(2H)-ylidene]ethyl phosphate</name>
        <dbReference type="ChEBI" id="CHEBI:62899"/>
    </ligand>
</feature>
<sequence length="230" mass="24023">MWYSLSQQPINQPTQTPMPDWRLYVITDPRYGHGDALRDRVAAAIRGGATIVQLRDKTATTRALIEQARALLTITRAAGVPLIINDRVDVALAVGADGVHLGVDDMPIADARRLLGPHAIIGGSPETPEDALRMQREGATYLGVGDVFGTPTKPDAGAPIGIAGLQRIIALVDIPVIGIGGITPANAADVIRAGASGIAVVSAVMGAEDPAAAAQTLRHIIDRTRSEVEA</sequence>
<dbReference type="InterPro" id="IPR036206">
    <property type="entry name" value="ThiamineP_synth_sf"/>
</dbReference>
<comment type="catalytic activity">
    <reaction evidence="7 9 10">
        <text>2-(2-carboxy-4-methylthiazol-5-yl)ethyl phosphate + 4-amino-2-methyl-5-(diphosphooxymethyl)pyrimidine + 2 H(+) = thiamine phosphate + CO2 + diphosphate</text>
        <dbReference type="Rhea" id="RHEA:47848"/>
        <dbReference type="ChEBI" id="CHEBI:15378"/>
        <dbReference type="ChEBI" id="CHEBI:16526"/>
        <dbReference type="ChEBI" id="CHEBI:33019"/>
        <dbReference type="ChEBI" id="CHEBI:37575"/>
        <dbReference type="ChEBI" id="CHEBI:57841"/>
        <dbReference type="ChEBI" id="CHEBI:62890"/>
        <dbReference type="EC" id="2.5.1.3"/>
    </reaction>
</comment>
<evidence type="ECO:0000256" key="11">
    <source>
        <dbReference type="RuleBase" id="RU004253"/>
    </source>
</evidence>
<dbReference type="HAMAP" id="MF_00097">
    <property type="entry name" value="TMP_synthase"/>
    <property type="match status" value="1"/>
</dbReference>
<keyword evidence="14" id="KW-1185">Reference proteome</keyword>
<dbReference type="FunFam" id="3.20.20.70:FF:000096">
    <property type="entry name" value="Thiamine-phosphate synthase"/>
    <property type="match status" value="1"/>
</dbReference>
<evidence type="ECO:0000256" key="5">
    <source>
        <dbReference type="ARBA" id="ARBA00022977"/>
    </source>
</evidence>
<keyword evidence="5 9" id="KW-0784">Thiamine biosynthesis</keyword>
<evidence type="ECO:0000256" key="3">
    <source>
        <dbReference type="ARBA" id="ARBA00022723"/>
    </source>
</evidence>
<dbReference type="InterPro" id="IPR022998">
    <property type="entry name" value="ThiamineP_synth_TenI"/>
</dbReference>
<dbReference type="SUPFAM" id="SSF51391">
    <property type="entry name" value="Thiamin phosphate synthase"/>
    <property type="match status" value="1"/>
</dbReference>
<evidence type="ECO:0000256" key="10">
    <source>
        <dbReference type="RuleBase" id="RU003826"/>
    </source>
</evidence>